<proteinExistence type="predicted"/>
<sequence>MADLHLVDSTLTPNCGGRVLMLRTCFSLISQEWTPWPVASATLPS</sequence>
<dbReference type="AlphaFoldDB" id="A0A0A9EP67"/>
<reference evidence="1" key="1">
    <citation type="submission" date="2014-09" db="EMBL/GenBank/DDBJ databases">
        <authorList>
            <person name="Magalhaes I.L.F."/>
            <person name="Oliveira U."/>
            <person name="Santos F.R."/>
            <person name="Vidigal T.H.D.A."/>
            <person name="Brescovit A.D."/>
            <person name="Santos A.J."/>
        </authorList>
    </citation>
    <scope>NUCLEOTIDE SEQUENCE</scope>
    <source>
        <tissue evidence="1">Shoot tissue taken approximately 20 cm above the soil surface</tissue>
    </source>
</reference>
<name>A0A0A9EP67_ARUDO</name>
<accession>A0A0A9EP67</accession>
<organism evidence="1">
    <name type="scientific">Arundo donax</name>
    <name type="common">Giant reed</name>
    <name type="synonym">Donax arundinaceus</name>
    <dbReference type="NCBI Taxonomy" id="35708"/>
    <lineage>
        <taxon>Eukaryota</taxon>
        <taxon>Viridiplantae</taxon>
        <taxon>Streptophyta</taxon>
        <taxon>Embryophyta</taxon>
        <taxon>Tracheophyta</taxon>
        <taxon>Spermatophyta</taxon>
        <taxon>Magnoliopsida</taxon>
        <taxon>Liliopsida</taxon>
        <taxon>Poales</taxon>
        <taxon>Poaceae</taxon>
        <taxon>PACMAD clade</taxon>
        <taxon>Arundinoideae</taxon>
        <taxon>Arundineae</taxon>
        <taxon>Arundo</taxon>
    </lineage>
</organism>
<dbReference type="EMBL" id="GBRH01198275">
    <property type="protein sequence ID" value="JAD99620.1"/>
    <property type="molecule type" value="Transcribed_RNA"/>
</dbReference>
<evidence type="ECO:0000313" key="1">
    <source>
        <dbReference type="EMBL" id="JAD99620.1"/>
    </source>
</evidence>
<reference evidence="1" key="2">
    <citation type="journal article" date="2015" name="Data Brief">
        <title>Shoot transcriptome of the giant reed, Arundo donax.</title>
        <authorList>
            <person name="Barrero R.A."/>
            <person name="Guerrero F.D."/>
            <person name="Moolhuijzen P."/>
            <person name="Goolsby J.A."/>
            <person name="Tidwell J."/>
            <person name="Bellgard S.E."/>
            <person name="Bellgard M.I."/>
        </authorList>
    </citation>
    <scope>NUCLEOTIDE SEQUENCE</scope>
    <source>
        <tissue evidence="1">Shoot tissue taken approximately 20 cm above the soil surface</tissue>
    </source>
</reference>
<protein>
    <submittedName>
        <fullName evidence="1">Pco103489b</fullName>
    </submittedName>
</protein>